<gene>
    <name evidence="1" type="ORF">C8046_04255</name>
</gene>
<dbReference type="RefSeq" id="WP_109228390.1">
    <property type="nucleotide sequence ID" value="NZ_PYHR01000002.1"/>
</dbReference>
<evidence type="ECO:0000313" key="2">
    <source>
        <dbReference type="Proteomes" id="UP000245166"/>
    </source>
</evidence>
<reference evidence="1 2" key="1">
    <citation type="submission" date="2018-03" db="EMBL/GenBank/DDBJ databases">
        <title>Genome assembly of novel Miniimonas species PCH200.</title>
        <authorList>
            <person name="Thakur V."/>
            <person name="Kumar V."/>
            <person name="Singh D."/>
        </authorList>
    </citation>
    <scope>NUCLEOTIDE SEQUENCE [LARGE SCALE GENOMIC DNA]</scope>
    <source>
        <strain evidence="1 2">PCH200</strain>
    </source>
</reference>
<name>A0A2U1ZSQ2_9MICO</name>
<keyword evidence="2" id="KW-1185">Reference proteome</keyword>
<dbReference type="InterPro" id="IPR000801">
    <property type="entry name" value="Esterase-like"/>
</dbReference>
<dbReference type="InterPro" id="IPR029058">
    <property type="entry name" value="AB_hydrolase_fold"/>
</dbReference>
<dbReference type="OrthoDB" id="184858at2"/>
<evidence type="ECO:0000313" key="1">
    <source>
        <dbReference type="EMBL" id="PWD50006.1"/>
    </source>
</evidence>
<sequence length="256" mass="28125">MAYAHTSLFSESLGMSTSVAVILPQRTSTQIGMSGNAPVGDPPVLYLLHGLSDDETAWTRRTSIERYADDAGIAVVMPRVERSFYQDMAHGERYWTYVSQELPAVLHQLFRLSDRREDTFVAGLSMGGYGAMRLGLAQPERFAAAASLSGALDMAHPLVRHERQDFYDLAFGEDDITGGDADLLALVRRADPASLPALMVACGSEDDLWPMQHSFLAAAGESGVEVTTSFGPGAHEWGYWDARIRDVIDWLPIRRS</sequence>
<dbReference type="PANTHER" id="PTHR48098">
    <property type="entry name" value="ENTEROCHELIN ESTERASE-RELATED"/>
    <property type="match status" value="1"/>
</dbReference>
<dbReference type="GO" id="GO:0016747">
    <property type="term" value="F:acyltransferase activity, transferring groups other than amino-acyl groups"/>
    <property type="evidence" value="ECO:0007669"/>
    <property type="project" value="TreeGrafter"/>
</dbReference>
<proteinExistence type="predicted"/>
<dbReference type="Gene3D" id="3.40.50.1820">
    <property type="entry name" value="alpha/beta hydrolase"/>
    <property type="match status" value="1"/>
</dbReference>
<accession>A0A2U1ZSQ2</accession>
<comment type="caution">
    <text evidence="1">The sequence shown here is derived from an EMBL/GenBank/DDBJ whole genome shotgun (WGS) entry which is preliminary data.</text>
</comment>
<dbReference type="InterPro" id="IPR050583">
    <property type="entry name" value="Mycobacterial_A85_antigen"/>
</dbReference>
<protein>
    <submittedName>
        <fullName evidence="1">Esterase</fullName>
    </submittedName>
</protein>
<dbReference type="SUPFAM" id="SSF53474">
    <property type="entry name" value="alpha/beta-Hydrolases"/>
    <property type="match status" value="1"/>
</dbReference>
<dbReference type="PANTHER" id="PTHR48098:SF1">
    <property type="entry name" value="DIACYLGLYCEROL ACYLTRANSFERASE_MYCOLYLTRANSFERASE AG85A"/>
    <property type="match status" value="1"/>
</dbReference>
<dbReference type="EMBL" id="PYHR01000002">
    <property type="protein sequence ID" value="PWD50006.1"/>
    <property type="molecule type" value="Genomic_DNA"/>
</dbReference>
<dbReference type="Pfam" id="PF00756">
    <property type="entry name" value="Esterase"/>
    <property type="match status" value="1"/>
</dbReference>
<organism evidence="1 2">
    <name type="scientific">Serinibacter arcticus</name>
    <dbReference type="NCBI Taxonomy" id="1655435"/>
    <lineage>
        <taxon>Bacteria</taxon>
        <taxon>Bacillati</taxon>
        <taxon>Actinomycetota</taxon>
        <taxon>Actinomycetes</taxon>
        <taxon>Micrococcales</taxon>
        <taxon>Beutenbergiaceae</taxon>
        <taxon>Serinibacter</taxon>
    </lineage>
</organism>
<dbReference type="Proteomes" id="UP000245166">
    <property type="component" value="Unassembled WGS sequence"/>
</dbReference>
<dbReference type="AlphaFoldDB" id="A0A2U1ZSQ2"/>